<sequence>MENQLFNLKFTSKQMARQAKKYESEERKEKLKLKKAIEKGNIEGARIYAQNAIRQKNQALNCLRLSSRVDAVASRVQSAIQMKQVTKSMGQITKQLDKAMASMNLEQITAVMDKFERQFEDLDVQQSYVESTMSSTTTLSTPQDQVDDLISQVADEHGLEVGAALAPVSRQAVGPAETKDELTDRLAALKAA</sequence>
<dbReference type="GO" id="GO:0007034">
    <property type="term" value="P:vacuolar transport"/>
    <property type="evidence" value="ECO:0007669"/>
    <property type="project" value="InterPro"/>
</dbReference>
<gene>
    <name evidence="1" type="ORF">SSP0437_LOCUS4948</name>
</gene>
<dbReference type="AlphaFoldDB" id="A0A7S1VBY9"/>
<reference evidence="1" key="1">
    <citation type="submission" date="2021-01" db="EMBL/GenBank/DDBJ databases">
        <authorList>
            <person name="Corre E."/>
            <person name="Pelletier E."/>
            <person name="Niang G."/>
            <person name="Scheremetjew M."/>
            <person name="Finn R."/>
            <person name="Kale V."/>
            <person name="Holt S."/>
            <person name="Cochrane G."/>
            <person name="Meng A."/>
            <person name="Brown T."/>
            <person name="Cohen L."/>
        </authorList>
    </citation>
    <scope>NUCLEOTIDE SEQUENCE</scope>
    <source>
        <strain evidence="1">ATCC 50979</strain>
    </source>
</reference>
<accession>A0A7S1VBY9</accession>
<dbReference type="EMBL" id="HBGL01006440">
    <property type="protein sequence ID" value="CAD9294572.1"/>
    <property type="molecule type" value="Transcribed_RNA"/>
</dbReference>
<dbReference type="Pfam" id="PF03357">
    <property type="entry name" value="Snf7"/>
    <property type="match status" value="1"/>
</dbReference>
<evidence type="ECO:0000313" key="1">
    <source>
        <dbReference type="EMBL" id="CAD9294572.1"/>
    </source>
</evidence>
<evidence type="ECO:0008006" key="2">
    <source>
        <dbReference type="Google" id="ProtNLM"/>
    </source>
</evidence>
<dbReference type="InterPro" id="IPR005024">
    <property type="entry name" value="Snf7_fam"/>
</dbReference>
<proteinExistence type="predicted"/>
<name>A0A7S1VBY9_9EUKA</name>
<dbReference type="Gene3D" id="6.10.140.1230">
    <property type="match status" value="1"/>
</dbReference>
<dbReference type="PANTHER" id="PTHR10476">
    <property type="entry name" value="CHARGED MULTIVESICULAR BODY PROTEIN"/>
    <property type="match status" value="1"/>
</dbReference>
<organism evidence="1">
    <name type="scientific">Sexangularia sp. CB-2014</name>
    <dbReference type="NCBI Taxonomy" id="1486929"/>
    <lineage>
        <taxon>Eukaryota</taxon>
        <taxon>Amoebozoa</taxon>
        <taxon>Tubulinea</taxon>
        <taxon>Elardia</taxon>
        <taxon>Arcellinida</taxon>
        <taxon>Arcellinida incertae sedis</taxon>
        <taxon>Sexangularia</taxon>
    </lineage>
</organism>
<protein>
    <recommendedName>
        <fullName evidence="2">Charged multivesicular body protein 1a</fullName>
    </recommendedName>
</protein>